<evidence type="ECO:0000313" key="3">
    <source>
        <dbReference type="Proteomes" id="UP001159363"/>
    </source>
</evidence>
<dbReference type="Pfam" id="PF18701">
    <property type="entry name" value="DUF5641"/>
    <property type="match status" value="1"/>
</dbReference>
<name>A0ABQ9GHG9_9NEOP</name>
<organism evidence="2 3">
    <name type="scientific">Dryococelus australis</name>
    <dbReference type="NCBI Taxonomy" id="614101"/>
    <lineage>
        <taxon>Eukaryota</taxon>
        <taxon>Metazoa</taxon>
        <taxon>Ecdysozoa</taxon>
        <taxon>Arthropoda</taxon>
        <taxon>Hexapoda</taxon>
        <taxon>Insecta</taxon>
        <taxon>Pterygota</taxon>
        <taxon>Neoptera</taxon>
        <taxon>Polyneoptera</taxon>
        <taxon>Phasmatodea</taxon>
        <taxon>Verophasmatodea</taxon>
        <taxon>Anareolatae</taxon>
        <taxon>Phasmatidae</taxon>
        <taxon>Eurycanthinae</taxon>
        <taxon>Dryococelus</taxon>
    </lineage>
</organism>
<proteinExistence type="predicted"/>
<evidence type="ECO:0000259" key="1">
    <source>
        <dbReference type="Pfam" id="PF18701"/>
    </source>
</evidence>
<sequence>MIPDCERQQLRYYQQTNVLDGNMYNCRSTSRYVGPESTLTVYNKDRDGVNRFRTYNEVNNLPPLQRNLARIVGLHSGADGLMRVATIRTSADATDDQF</sequence>
<reference evidence="2 3" key="1">
    <citation type="submission" date="2023-02" db="EMBL/GenBank/DDBJ databases">
        <title>LHISI_Scaffold_Assembly.</title>
        <authorList>
            <person name="Stuart O.P."/>
            <person name="Cleave R."/>
            <person name="Magrath M.J.L."/>
            <person name="Mikheyev A.S."/>
        </authorList>
    </citation>
    <scope>NUCLEOTIDE SEQUENCE [LARGE SCALE GENOMIC DNA]</scope>
    <source>
        <strain evidence="2">Daus_M_001</strain>
        <tissue evidence="2">Leg muscle</tissue>
    </source>
</reference>
<dbReference type="InterPro" id="IPR040676">
    <property type="entry name" value="DUF5641"/>
</dbReference>
<keyword evidence="3" id="KW-1185">Reference proteome</keyword>
<dbReference type="EMBL" id="JARBHB010000012">
    <property type="protein sequence ID" value="KAJ8871459.1"/>
    <property type="molecule type" value="Genomic_DNA"/>
</dbReference>
<feature type="domain" description="DUF5641" evidence="1">
    <location>
        <begin position="59"/>
        <end position="92"/>
    </location>
</feature>
<comment type="caution">
    <text evidence="2">The sequence shown here is derived from an EMBL/GenBank/DDBJ whole genome shotgun (WGS) entry which is preliminary data.</text>
</comment>
<gene>
    <name evidence="2" type="ORF">PR048_027776</name>
</gene>
<dbReference type="Proteomes" id="UP001159363">
    <property type="component" value="Chromosome 11"/>
</dbReference>
<protein>
    <recommendedName>
        <fullName evidence="1">DUF5641 domain-containing protein</fullName>
    </recommendedName>
</protein>
<accession>A0ABQ9GHG9</accession>
<evidence type="ECO:0000313" key="2">
    <source>
        <dbReference type="EMBL" id="KAJ8871459.1"/>
    </source>
</evidence>